<accession>A0ABN0TJH5</accession>
<proteinExistence type="predicted"/>
<name>A0ABN0TJH5_9PSEU</name>
<protein>
    <submittedName>
        <fullName evidence="1">Uncharacterized protein</fullName>
    </submittedName>
</protein>
<organism evidence="1 2">
    <name type="scientific">Saccharothrix mutabilis subsp. mutabilis</name>
    <dbReference type="NCBI Taxonomy" id="66855"/>
    <lineage>
        <taxon>Bacteria</taxon>
        <taxon>Bacillati</taxon>
        <taxon>Actinomycetota</taxon>
        <taxon>Actinomycetes</taxon>
        <taxon>Pseudonocardiales</taxon>
        <taxon>Pseudonocardiaceae</taxon>
        <taxon>Saccharothrix</taxon>
    </lineage>
</organism>
<dbReference type="RefSeq" id="WP_343933578.1">
    <property type="nucleotide sequence ID" value="NZ_BAAABU010000003.1"/>
</dbReference>
<evidence type="ECO:0000313" key="1">
    <source>
        <dbReference type="EMBL" id="GAA0223210.1"/>
    </source>
</evidence>
<comment type="caution">
    <text evidence="1">The sequence shown here is derived from an EMBL/GenBank/DDBJ whole genome shotgun (WGS) entry which is preliminary data.</text>
</comment>
<dbReference type="Proteomes" id="UP001500416">
    <property type="component" value="Unassembled WGS sequence"/>
</dbReference>
<dbReference type="EMBL" id="BAAABU010000003">
    <property type="protein sequence ID" value="GAA0223210.1"/>
    <property type="molecule type" value="Genomic_DNA"/>
</dbReference>
<gene>
    <name evidence="1" type="ORF">GCM10010492_21720</name>
</gene>
<reference evidence="1 2" key="1">
    <citation type="journal article" date="2019" name="Int. J. Syst. Evol. Microbiol.">
        <title>The Global Catalogue of Microorganisms (GCM) 10K type strain sequencing project: providing services to taxonomists for standard genome sequencing and annotation.</title>
        <authorList>
            <consortium name="The Broad Institute Genomics Platform"/>
            <consortium name="The Broad Institute Genome Sequencing Center for Infectious Disease"/>
            <person name="Wu L."/>
            <person name="Ma J."/>
        </authorList>
    </citation>
    <scope>NUCLEOTIDE SEQUENCE [LARGE SCALE GENOMIC DNA]</scope>
    <source>
        <strain evidence="1 2">JCM 3380</strain>
    </source>
</reference>
<evidence type="ECO:0000313" key="2">
    <source>
        <dbReference type="Proteomes" id="UP001500416"/>
    </source>
</evidence>
<sequence>MIRTWLATALRSPHFHTHGFESIHTDDLDDTYTEADAIPRALDHFTTLVTAFADHQTDVMAMLVIQTGYHDDLALTAPPITDLETAWDHWTPPELYLLARRPHLTPYAVEEYKRPYPPNTFTAPHGTYHTYYRCHRQGDSPEFTSAIYIEHHP</sequence>
<keyword evidence="2" id="KW-1185">Reference proteome</keyword>